<evidence type="ECO:0000256" key="2">
    <source>
        <dbReference type="ARBA" id="ARBA00023002"/>
    </source>
</evidence>
<dbReference type="AlphaFoldDB" id="A0A1T4SWC8"/>
<dbReference type="PANTHER" id="PTHR10696">
    <property type="entry name" value="GAMMA-BUTYROBETAINE HYDROXYLASE-RELATED"/>
    <property type="match status" value="1"/>
</dbReference>
<keyword evidence="6" id="KW-1185">Reference proteome</keyword>
<gene>
    <name evidence="5" type="ORF">SAMN02745126_05252</name>
</gene>
<dbReference type="PANTHER" id="PTHR10696:SF56">
    <property type="entry name" value="TAUD_TFDA-LIKE DOMAIN-CONTAINING PROTEIN"/>
    <property type="match status" value="1"/>
</dbReference>
<name>A0A1T4SWC8_9HYPH</name>
<sequence>MVFFCSTRESFADRYGHIADHVASCGYAIIDAWDAETSTLQEIAEHFGNVQTHIRADANGLVGISTETIVNRDWEKFRSEYSGITSDEFMPHTDGSYLHGLVHRDGKYIQLLPPKMLVLQCWQSAAAGGDSILIDVQQVYDDLARENPGDLKILSTKGCVSYCRDDQIALDRAVFECLDDGAIMLRFRYDSTAYIADWASEAFHNLQRNYFSNPRYQVRLALAKGQIVVIDNYRMLHGRDSFSDGGEGKERKLRRVWLAYDRLPVLRNAADQHRERRALKRFEAYDIRPPAIAARMAPPRSIGIRASA</sequence>
<evidence type="ECO:0000259" key="4">
    <source>
        <dbReference type="Pfam" id="PF02668"/>
    </source>
</evidence>
<dbReference type="EMBL" id="FUWJ01000010">
    <property type="protein sequence ID" value="SKA32446.1"/>
    <property type="molecule type" value="Genomic_DNA"/>
</dbReference>
<keyword evidence="5" id="KW-0223">Dioxygenase</keyword>
<dbReference type="RefSeq" id="WP_085936983.1">
    <property type="nucleotide sequence ID" value="NZ_FUWJ01000010.1"/>
</dbReference>
<dbReference type="Proteomes" id="UP000190092">
    <property type="component" value="Unassembled WGS sequence"/>
</dbReference>
<feature type="domain" description="TauD/TfdA-like" evidence="4">
    <location>
        <begin position="17"/>
        <end position="257"/>
    </location>
</feature>
<dbReference type="InterPro" id="IPR003819">
    <property type="entry name" value="TauD/TfdA-like"/>
</dbReference>
<reference evidence="6" key="1">
    <citation type="submission" date="2017-02" db="EMBL/GenBank/DDBJ databases">
        <authorList>
            <person name="Varghese N."/>
            <person name="Submissions S."/>
        </authorList>
    </citation>
    <scope>NUCLEOTIDE SEQUENCE [LARGE SCALE GENOMIC DNA]</scope>
    <source>
        <strain evidence="6">ATCC 27094</strain>
    </source>
</reference>
<evidence type="ECO:0000313" key="5">
    <source>
        <dbReference type="EMBL" id="SKA32446.1"/>
    </source>
</evidence>
<organism evidence="5 6">
    <name type="scientific">Enhydrobacter aerosaccus</name>
    <dbReference type="NCBI Taxonomy" id="225324"/>
    <lineage>
        <taxon>Bacteria</taxon>
        <taxon>Pseudomonadati</taxon>
        <taxon>Pseudomonadota</taxon>
        <taxon>Alphaproteobacteria</taxon>
        <taxon>Hyphomicrobiales</taxon>
        <taxon>Enhydrobacter</taxon>
    </lineage>
</organism>
<comment type="cofactor">
    <cofactor evidence="1">
        <name>Fe(2+)</name>
        <dbReference type="ChEBI" id="CHEBI:29033"/>
    </cofactor>
</comment>
<evidence type="ECO:0000256" key="3">
    <source>
        <dbReference type="ARBA" id="ARBA00023194"/>
    </source>
</evidence>
<dbReference type="STRING" id="225324.SAMN02745126_05252"/>
<dbReference type="Pfam" id="PF02668">
    <property type="entry name" value="TauD"/>
    <property type="match status" value="1"/>
</dbReference>
<keyword evidence="3" id="KW-0045">Antibiotic biosynthesis</keyword>
<dbReference type="InterPro" id="IPR042098">
    <property type="entry name" value="TauD-like_sf"/>
</dbReference>
<evidence type="ECO:0000256" key="1">
    <source>
        <dbReference type="ARBA" id="ARBA00001954"/>
    </source>
</evidence>
<protein>
    <submittedName>
        <fullName evidence="5">Taurine dioxygenase, alpha-ketoglutarate-dependent</fullName>
    </submittedName>
</protein>
<accession>A0A1T4SWC8</accession>
<dbReference type="GO" id="GO:0017000">
    <property type="term" value="P:antibiotic biosynthetic process"/>
    <property type="evidence" value="ECO:0007669"/>
    <property type="project" value="UniProtKB-KW"/>
</dbReference>
<proteinExistence type="predicted"/>
<dbReference type="OrthoDB" id="979809at2"/>
<keyword evidence="2" id="KW-0560">Oxidoreductase</keyword>
<evidence type="ECO:0000313" key="6">
    <source>
        <dbReference type="Proteomes" id="UP000190092"/>
    </source>
</evidence>
<dbReference type="InterPro" id="IPR050411">
    <property type="entry name" value="AlphaKG_dependent_hydroxylases"/>
</dbReference>
<dbReference type="GO" id="GO:0016706">
    <property type="term" value="F:2-oxoglutarate-dependent dioxygenase activity"/>
    <property type="evidence" value="ECO:0007669"/>
    <property type="project" value="UniProtKB-ARBA"/>
</dbReference>
<dbReference type="Gene3D" id="3.60.130.10">
    <property type="entry name" value="Clavaminate synthase-like"/>
    <property type="match status" value="1"/>
</dbReference>
<dbReference type="SUPFAM" id="SSF51197">
    <property type="entry name" value="Clavaminate synthase-like"/>
    <property type="match status" value="1"/>
</dbReference>